<evidence type="ECO:0000313" key="2">
    <source>
        <dbReference type="EMBL" id="GGZ99742.1"/>
    </source>
</evidence>
<dbReference type="SUPFAM" id="SSF51735">
    <property type="entry name" value="NAD(P)-binding Rossmann-fold domains"/>
    <property type="match status" value="1"/>
</dbReference>
<gene>
    <name evidence="2" type="ORF">GCM10010389_43510</name>
</gene>
<dbReference type="AlphaFoldDB" id="A0A918RI29"/>
<comment type="caution">
    <text evidence="2">The sequence shown here is derived from an EMBL/GenBank/DDBJ whole genome shotgun (WGS) entry which is preliminary data.</text>
</comment>
<dbReference type="Pfam" id="PF13460">
    <property type="entry name" value="NAD_binding_10"/>
    <property type="match status" value="1"/>
</dbReference>
<accession>A0A918RI29</accession>
<dbReference type="RefSeq" id="WP_190059137.1">
    <property type="nucleotide sequence ID" value="NZ_BMWH01000019.1"/>
</dbReference>
<evidence type="ECO:0000313" key="3">
    <source>
        <dbReference type="Proteomes" id="UP000623010"/>
    </source>
</evidence>
<sequence length="286" mass="30811">MILLTGATGTVGRLVAERLRAVAPLRLLTRDPRRAAALALPPDAEVRAGDLADPAGLRTALTGVRAALLVTVDPLTHTHDANFLTAARSAGVRHVVKLSAQAVADPGATDLVTEWQRENERLLRASGLSWTLLRPRAFMSNTLGWAASIRAEGVVRAPYGDAANAVVDPRDIADVAVRALTAPDTHAGRVYPLTGPVAVTALEQTDMLAELLGRPLKFVELTEEQALRGLRARYPEPVARALLESAAHGRTGAKARVEPTVERLLGRPARGYREWARDHLEQFRGR</sequence>
<evidence type="ECO:0000259" key="1">
    <source>
        <dbReference type="Pfam" id="PF13460"/>
    </source>
</evidence>
<keyword evidence="3" id="KW-1185">Reference proteome</keyword>
<name>A0A918RI29_9ACTN</name>
<reference evidence="2" key="2">
    <citation type="submission" date="2020-09" db="EMBL/GenBank/DDBJ databases">
        <authorList>
            <person name="Sun Q."/>
            <person name="Ohkuma M."/>
        </authorList>
    </citation>
    <scope>NUCLEOTIDE SEQUENCE</scope>
    <source>
        <strain evidence="2">JCM 5016</strain>
    </source>
</reference>
<dbReference type="PANTHER" id="PTHR43162">
    <property type="match status" value="1"/>
</dbReference>
<organism evidence="2 3">
    <name type="scientific">Streptomyces echinoruber</name>
    <dbReference type="NCBI Taxonomy" id="68898"/>
    <lineage>
        <taxon>Bacteria</taxon>
        <taxon>Bacillati</taxon>
        <taxon>Actinomycetota</taxon>
        <taxon>Actinomycetes</taxon>
        <taxon>Kitasatosporales</taxon>
        <taxon>Streptomycetaceae</taxon>
        <taxon>Streptomyces</taxon>
    </lineage>
</organism>
<feature type="domain" description="NAD(P)-binding" evidence="1">
    <location>
        <begin position="6"/>
        <end position="183"/>
    </location>
</feature>
<dbReference type="InterPro" id="IPR051604">
    <property type="entry name" value="Ergot_Alk_Oxidoreductase"/>
</dbReference>
<dbReference type="InterPro" id="IPR016040">
    <property type="entry name" value="NAD(P)-bd_dom"/>
</dbReference>
<dbReference type="Gene3D" id="3.40.50.720">
    <property type="entry name" value="NAD(P)-binding Rossmann-like Domain"/>
    <property type="match status" value="1"/>
</dbReference>
<dbReference type="CDD" id="cd05269">
    <property type="entry name" value="TMR_SDR_a"/>
    <property type="match status" value="1"/>
</dbReference>
<dbReference type="PANTHER" id="PTHR43162:SF1">
    <property type="entry name" value="PRESTALK A DIFFERENTIATION PROTEIN A"/>
    <property type="match status" value="1"/>
</dbReference>
<reference evidence="2" key="1">
    <citation type="journal article" date="2014" name="Int. J. Syst. Evol. Microbiol.">
        <title>Complete genome sequence of Corynebacterium casei LMG S-19264T (=DSM 44701T), isolated from a smear-ripened cheese.</title>
        <authorList>
            <consortium name="US DOE Joint Genome Institute (JGI-PGF)"/>
            <person name="Walter F."/>
            <person name="Albersmeier A."/>
            <person name="Kalinowski J."/>
            <person name="Ruckert C."/>
        </authorList>
    </citation>
    <scope>NUCLEOTIDE SEQUENCE</scope>
    <source>
        <strain evidence="2">JCM 5016</strain>
    </source>
</reference>
<proteinExistence type="predicted"/>
<dbReference type="Proteomes" id="UP000623010">
    <property type="component" value="Unassembled WGS sequence"/>
</dbReference>
<dbReference type="Gene3D" id="3.90.25.10">
    <property type="entry name" value="UDP-galactose 4-epimerase, domain 1"/>
    <property type="match status" value="1"/>
</dbReference>
<protein>
    <submittedName>
        <fullName evidence="2">Nucleotide-diphosphate-sugar epimerase</fullName>
    </submittedName>
</protein>
<dbReference type="InterPro" id="IPR036291">
    <property type="entry name" value="NAD(P)-bd_dom_sf"/>
</dbReference>
<dbReference type="EMBL" id="BMWH01000019">
    <property type="protein sequence ID" value="GGZ99742.1"/>
    <property type="molecule type" value="Genomic_DNA"/>
</dbReference>